<dbReference type="AlphaFoldDB" id="A0A392T8R2"/>
<feature type="non-terminal residue" evidence="2">
    <location>
        <position position="1"/>
    </location>
</feature>
<evidence type="ECO:0000313" key="2">
    <source>
        <dbReference type="EMBL" id="MCI57481.1"/>
    </source>
</evidence>
<feature type="region of interest" description="Disordered" evidence="1">
    <location>
        <begin position="1"/>
        <end position="54"/>
    </location>
</feature>
<evidence type="ECO:0000256" key="1">
    <source>
        <dbReference type="SAM" id="MobiDB-lite"/>
    </source>
</evidence>
<evidence type="ECO:0000313" key="3">
    <source>
        <dbReference type="Proteomes" id="UP000265520"/>
    </source>
</evidence>
<organism evidence="2 3">
    <name type="scientific">Trifolium medium</name>
    <dbReference type="NCBI Taxonomy" id="97028"/>
    <lineage>
        <taxon>Eukaryota</taxon>
        <taxon>Viridiplantae</taxon>
        <taxon>Streptophyta</taxon>
        <taxon>Embryophyta</taxon>
        <taxon>Tracheophyta</taxon>
        <taxon>Spermatophyta</taxon>
        <taxon>Magnoliopsida</taxon>
        <taxon>eudicotyledons</taxon>
        <taxon>Gunneridae</taxon>
        <taxon>Pentapetalae</taxon>
        <taxon>rosids</taxon>
        <taxon>fabids</taxon>
        <taxon>Fabales</taxon>
        <taxon>Fabaceae</taxon>
        <taxon>Papilionoideae</taxon>
        <taxon>50 kb inversion clade</taxon>
        <taxon>NPAAA clade</taxon>
        <taxon>Hologalegina</taxon>
        <taxon>IRL clade</taxon>
        <taxon>Trifolieae</taxon>
        <taxon>Trifolium</taxon>
    </lineage>
</organism>
<reference evidence="2 3" key="1">
    <citation type="journal article" date="2018" name="Front. Plant Sci.">
        <title>Red Clover (Trifolium pratense) and Zigzag Clover (T. medium) - A Picture of Genomic Similarities and Differences.</title>
        <authorList>
            <person name="Dluhosova J."/>
            <person name="Istvanek J."/>
            <person name="Nedelnik J."/>
            <person name="Repkova J."/>
        </authorList>
    </citation>
    <scope>NUCLEOTIDE SEQUENCE [LARGE SCALE GENOMIC DNA]</scope>
    <source>
        <strain evidence="3">cv. 10/8</strain>
        <tissue evidence="2">Leaf</tissue>
    </source>
</reference>
<keyword evidence="3" id="KW-1185">Reference proteome</keyword>
<accession>A0A392T8R2</accession>
<name>A0A392T8R2_9FABA</name>
<protein>
    <submittedName>
        <fullName evidence="2">Uncharacterized protein</fullName>
    </submittedName>
</protein>
<sequence>EMTSAQAKLRQARAAKNKKLAAAGQGTSTTVPSGTPSGNVSPSPSIEITHEKRG</sequence>
<feature type="compositionally biased region" description="Basic residues" evidence="1">
    <location>
        <begin position="10"/>
        <end position="19"/>
    </location>
</feature>
<feature type="non-terminal residue" evidence="2">
    <location>
        <position position="54"/>
    </location>
</feature>
<dbReference type="EMBL" id="LXQA010529609">
    <property type="protein sequence ID" value="MCI57481.1"/>
    <property type="molecule type" value="Genomic_DNA"/>
</dbReference>
<feature type="compositionally biased region" description="Low complexity" evidence="1">
    <location>
        <begin position="20"/>
        <end position="38"/>
    </location>
</feature>
<proteinExistence type="predicted"/>
<comment type="caution">
    <text evidence="2">The sequence shown here is derived from an EMBL/GenBank/DDBJ whole genome shotgun (WGS) entry which is preliminary data.</text>
</comment>
<dbReference type="Proteomes" id="UP000265520">
    <property type="component" value="Unassembled WGS sequence"/>
</dbReference>